<gene>
    <name evidence="1" type="ORF">WMO13_06550</name>
</gene>
<evidence type="ECO:0000313" key="2">
    <source>
        <dbReference type="Proteomes" id="UP001449178"/>
    </source>
</evidence>
<evidence type="ECO:0000313" key="1">
    <source>
        <dbReference type="EMBL" id="WZW87040.1"/>
    </source>
</evidence>
<dbReference type="Proteomes" id="UP001449178">
    <property type="component" value="Chromosome"/>
</dbReference>
<sequence>MIQKRIEELSNKQVVVGAIDGGVRENGMTNAELLAIHEFGAVISHPGGTSYGYRTERQAKQGKVRFLGKGQGYMELGKTGAHTIVIPERPLMRTSLKKAKKGAQKLLSKSVAECLNGDISADQAYEEVGRFLKTTVVNTFIENDFAPLSSATIKRKKSSGTLIDEGKLRNSINYEVRDRE</sequence>
<keyword evidence="2" id="KW-1185">Reference proteome</keyword>
<protein>
    <submittedName>
        <fullName evidence="1">Uncharacterized protein</fullName>
    </submittedName>
</protein>
<organism evidence="1 2">
    <name type="scientific">Ignatzschineria larvae DSM 13226</name>
    <dbReference type="NCBI Taxonomy" id="1111732"/>
    <lineage>
        <taxon>Bacteria</taxon>
        <taxon>Pseudomonadati</taxon>
        <taxon>Pseudomonadota</taxon>
        <taxon>Gammaproteobacteria</taxon>
        <taxon>Cardiobacteriales</taxon>
        <taxon>Ignatzschineriaceae</taxon>
        <taxon>Ignatzschineria</taxon>
    </lineage>
</organism>
<dbReference type="EMBL" id="CP150637">
    <property type="protein sequence ID" value="WZW87040.1"/>
    <property type="molecule type" value="Genomic_DNA"/>
</dbReference>
<reference evidence="1 2" key="1">
    <citation type="submission" date="2024-03" db="EMBL/GenBank/DDBJ databases">
        <title>Complete Genome Sequence and Annotation of Ignatzschineria larvae DSM 13226.</title>
        <authorList>
            <person name="Cantrell E."/>
            <person name="Burcham Z.M."/>
        </authorList>
    </citation>
    <scope>NUCLEOTIDE SEQUENCE [LARGE SCALE GENOMIC DNA]</scope>
    <source>
        <strain evidence="1 2">DSM 13226</strain>
    </source>
</reference>
<proteinExistence type="predicted"/>
<dbReference type="RefSeq" id="WP_342386823.1">
    <property type="nucleotide sequence ID" value="NZ_CP150637.1"/>
</dbReference>
<accession>A0ABZ3BX05</accession>
<name>A0ABZ3BX05_9GAMM</name>